<name>A0A444ZSB9_ARAHY</name>
<comment type="caution">
    <text evidence="1">The sequence shown here is derived from an EMBL/GenBank/DDBJ whole genome shotgun (WGS) entry which is preliminary data.</text>
</comment>
<dbReference type="Proteomes" id="UP000289738">
    <property type="component" value="Chromosome B03"/>
</dbReference>
<reference evidence="1 2" key="1">
    <citation type="submission" date="2019-01" db="EMBL/GenBank/DDBJ databases">
        <title>Sequencing of cultivated peanut Arachis hypogaea provides insights into genome evolution and oil improvement.</title>
        <authorList>
            <person name="Chen X."/>
        </authorList>
    </citation>
    <scope>NUCLEOTIDE SEQUENCE [LARGE SCALE GENOMIC DNA]</scope>
    <source>
        <strain evidence="2">cv. Fuhuasheng</strain>
        <tissue evidence="1">Leaves</tissue>
    </source>
</reference>
<organism evidence="1 2">
    <name type="scientific">Arachis hypogaea</name>
    <name type="common">Peanut</name>
    <dbReference type="NCBI Taxonomy" id="3818"/>
    <lineage>
        <taxon>Eukaryota</taxon>
        <taxon>Viridiplantae</taxon>
        <taxon>Streptophyta</taxon>
        <taxon>Embryophyta</taxon>
        <taxon>Tracheophyta</taxon>
        <taxon>Spermatophyta</taxon>
        <taxon>Magnoliopsida</taxon>
        <taxon>eudicotyledons</taxon>
        <taxon>Gunneridae</taxon>
        <taxon>Pentapetalae</taxon>
        <taxon>rosids</taxon>
        <taxon>fabids</taxon>
        <taxon>Fabales</taxon>
        <taxon>Fabaceae</taxon>
        <taxon>Papilionoideae</taxon>
        <taxon>50 kb inversion clade</taxon>
        <taxon>dalbergioids sensu lato</taxon>
        <taxon>Dalbergieae</taxon>
        <taxon>Pterocarpus clade</taxon>
        <taxon>Arachis</taxon>
    </lineage>
</organism>
<protein>
    <submittedName>
        <fullName evidence="1">Uncharacterized protein</fullName>
    </submittedName>
</protein>
<evidence type="ECO:0000313" key="2">
    <source>
        <dbReference type="Proteomes" id="UP000289738"/>
    </source>
</evidence>
<gene>
    <name evidence="1" type="ORF">Ahy_B03g061810</name>
</gene>
<proteinExistence type="predicted"/>
<evidence type="ECO:0000313" key="1">
    <source>
        <dbReference type="EMBL" id="RYR16994.1"/>
    </source>
</evidence>
<keyword evidence="2" id="KW-1185">Reference proteome</keyword>
<sequence length="129" mass="13853">MAQLIVHSIQPKKNSIFQSQMSRYETAIAQRQTSIFQVAADEDKHAVGGGGGLAVNGGDGVKALVERERGELGDDVLGALDLLAFEGEHGAVLVEVHQSGAVVVERRVVVFNERLCQRICIHSCFLPSA</sequence>
<accession>A0A444ZSB9</accession>
<dbReference type="EMBL" id="SDMP01000013">
    <property type="protein sequence ID" value="RYR16994.1"/>
    <property type="molecule type" value="Genomic_DNA"/>
</dbReference>
<dbReference type="AlphaFoldDB" id="A0A444ZSB9"/>